<dbReference type="Pfam" id="PF02687">
    <property type="entry name" value="FtsX"/>
    <property type="match status" value="2"/>
</dbReference>
<evidence type="ECO:0000313" key="10">
    <source>
        <dbReference type="Proteomes" id="UP001595528"/>
    </source>
</evidence>
<organism evidence="9 10">
    <name type="scientific">Marinibaculum pumilum</name>
    <dbReference type="NCBI Taxonomy" id="1766165"/>
    <lineage>
        <taxon>Bacteria</taxon>
        <taxon>Pseudomonadati</taxon>
        <taxon>Pseudomonadota</taxon>
        <taxon>Alphaproteobacteria</taxon>
        <taxon>Rhodospirillales</taxon>
        <taxon>Rhodospirillaceae</taxon>
        <taxon>Marinibaculum</taxon>
    </lineage>
</organism>
<keyword evidence="5 7" id="KW-1133">Transmembrane helix</keyword>
<feature type="transmembrane region" description="Helical" evidence="7">
    <location>
        <begin position="663"/>
        <end position="688"/>
    </location>
</feature>
<feature type="domain" description="ABC3 transporter permease C-terminal" evidence="8">
    <location>
        <begin position="667"/>
        <end position="780"/>
    </location>
</feature>
<dbReference type="PANTHER" id="PTHR30489">
    <property type="entry name" value="LIPOPROTEIN-RELEASING SYSTEM TRANSMEMBRANE PROTEIN LOLE"/>
    <property type="match status" value="1"/>
</dbReference>
<comment type="caution">
    <text evidence="9">The sequence shown here is derived from an EMBL/GenBank/DDBJ whole genome shotgun (WGS) entry which is preliminary data.</text>
</comment>
<dbReference type="PANTHER" id="PTHR30489:SF0">
    <property type="entry name" value="LIPOPROTEIN-RELEASING SYSTEM TRANSMEMBRANE PROTEIN LOLE"/>
    <property type="match status" value="1"/>
</dbReference>
<accession>A0ABV7L384</accession>
<keyword evidence="10" id="KW-1185">Reference proteome</keyword>
<evidence type="ECO:0000256" key="2">
    <source>
        <dbReference type="ARBA" id="ARBA00005236"/>
    </source>
</evidence>
<feature type="transmembrane region" description="Helical" evidence="7">
    <location>
        <begin position="709"/>
        <end position="738"/>
    </location>
</feature>
<evidence type="ECO:0000256" key="1">
    <source>
        <dbReference type="ARBA" id="ARBA00004651"/>
    </source>
</evidence>
<feature type="transmembrane region" description="Helical" evidence="7">
    <location>
        <begin position="323"/>
        <end position="344"/>
    </location>
</feature>
<keyword evidence="4 7" id="KW-0812">Transmembrane</keyword>
<name>A0ABV7L384_9PROT</name>
<feature type="transmembrane region" description="Helical" evidence="7">
    <location>
        <begin position="436"/>
        <end position="458"/>
    </location>
</feature>
<comment type="similarity">
    <text evidence="2">Belongs to the ABC-4 integral membrane protein family. LolC/E subfamily.</text>
</comment>
<dbReference type="EMBL" id="JBHRTR010000031">
    <property type="protein sequence ID" value="MFC3229072.1"/>
    <property type="molecule type" value="Genomic_DNA"/>
</dbReference>
<feature type="transmembrane region" description="Helical" evidence="7">
    <location>
        <begin position="758"/>
        <end position="776"/>
    </location>
</feature>
<protein>
    <submittedName>
        <fullName evidence="9">ABC transporter permease</fullName>
    </submittedName>
</protein>
<evidence type="ECO:0000259" key="8">
    <source>
        <dbReference type="Pfam" id="PF02687"/>
    </source>
</evidence>
<dbReference type="InterPro" id="IPR003838">
    <property type="entry name" value="ABC3_permease_C"/>
</dbReference>
<feature type="transmembrane region" description="Helical" evidence="7">
    <location>
        <begin position="364"/>
        <end position="387"/>
    </location>
</feature>
<evidence type="ECO:0000256" key="5">
    <source>
        <dbReference type="ARBA" id="ARBA00022989"/>
    </source>
</evidence>
<dbReference type="Proteomes" id="UP001595528">
    <property type="component" value="Unassembled WGS sequence"/>
</dbReference>
<reference evidence="10" key="1">
    <citation type="journal article" date="2019" name="Int. J. Syst. Evol. Microbiol.">
        <title>The Global Catalogue of Microorganisms (GCM) 10K type strain sequencing project: providing services to taxonomists for standard genome sequencing and annotation.</title>
        <authorList>
            <consortium name="The Broad Institute Genomics Platform"/>
            <consortium name="The Broad Institute Genome Sequencing Center for Infectious Disease"/>
            <person name="Wu L."/>
            <person name="Ma J."/>
        </authorList>
    </citation>
    <scope>NUCLEOTIDE SEQUENCE [LARGE SCALE GENOMIC DNA]</scope>
    <source>
        <strain evidence="10">KCTC 42964</strain>
    </source>
</reference>
<feature type="transmembrane region" description="Helical" evidence="7">
    <location>
        <begin position="275"/>
        <end position="296"/>
    </location>
</feature>
<dbReference type="InterPro" id="IPR051447">
    <property type="entry name" value="Lipoprotein-release_system"/>
</dbReference>
<comment type="subcellular location">
    <subcellularLocation>
        <location evidence="1">Cell membrane</location>
        <topology evidence="1">Multi-pass membrane protein</topology>
    </subcellularLocation>
</comment>
<evidence type="ECO:0000256" key="3">
    <source>
        <dbReference type="ARBA" id="ARBA00022475"/>
    </source>
</evidence>
<evidence type="ECO:0000256" key="6">
    <source>
        <dbReference type="ARBA" id="ARBA00023136"/>
    </source>
</evidence>
<keyword evidence="6 7" id="KW-0472">Membrane</keyword>
<evidence type="ECO:0000256" key="4">
    <source>
        <dbReference type="ARBA" id="ARBA00022692"/>
    </source>
</evidence>
<evidence type="ECO:0000313" key="9">
    <source>
        <dbReference type="EMBL" id="MFC3229072.1"/>
    </source>
</evidence>
<gene>
    <name evidence="9" type="ORF">ACFOGJ_17635</name>
</gene>
<dbReference type="RefSeq" id="WP_379902926.1">
    <property type="nucleotide sequence ID" value="NZ_JBHRTR010000031.1"/>
</dbReference>
<evidence type="ECO:0000256" key="7">
    <source>
        <dbReference type="SAM" id="Phobius"/>
    </source>
</evidence>
<sequence length="793" mass="83769">MRPTFTALDRKLVRDLWRIRGQALAIALVIGSGIALYVMSAGMLAALSDTRAAYYEQYRFADIFAPTVRAPRRTLAQIADLPGVTAVAGRVAAQVLVDLPEEAAPVSGRAVSLPAGGNGAGAANRIHLVSGRLPEAGAADEALLLAPFAEARGLGPGDRLQVTMNGRRRALAITGTALSPEHVYSIPPGELTPDDRRFAVVWLDGDSLAAAFDLDGAYNEALVTLSPGASAPATIAGIDRILAPYGGTGAYPRSDHVSDRFLTEDLKQLHMMGRVLPPIFLAVAAFLLNIVVSRLIESERQEIGLMKAFGYGDRQVAGHYARFVAAIVLAGGLFGCATGNWLGAEIARVYQQFYHFPYLIFRPPPAAMAVAVAAALAAAALGVVLAVRRAVRLTPAEAMRPPAPQVYARAAGGLRRLEGLLDQPSRMVLRRLARQPLRAGLTCFGIAAAMALTVTMNFNRDAVAAMIDISFHVAERADVTVTFREPRGPDAALALRQMDGVMAAEPVREVAVRLVGGRSSRLGSITGLGPQPRLSRALTADLAPVAMPERGIVLSRALAELLGLSAGEQVLVEVREGRRPTLSVPIAGIADTLIGTGAYMDLERLNRLAGEGPRISAVHLSVDPAQIEALAAGLKEMPQVAGVSIRADAKAAFRRMVDEGSGVFRWTMTLFAALIAIGVVYNAARIALAERARDLASLRVLGLTRGEAGYILLGELAVLTLLALPLGAVLGYGLSLFIADAFSTDLYRIPVVIAPDGYGNAALVVLGAALVSGWLVQRDVARLDLVAVLKTRE</sequence>
<keyword evidence="3" id="KW-1003">Cell membrane</keyword>
<proteinExistence type="inferred from homology"/>
<feature type="transmembrane region" description="Helical" evidence="7">
    <location>
        <begin position="21"/>
        <end position="47"/>
    </location>
</feature>
<feature type="domain" description="ABC3 transporter permease C-terminal" evidence="8">
    <location>
        <begin position="279"/>
        <end position="395"/>
    </location>
</feature>